<proteinExistence type="inferred from homology"/>
<dbReference type="PANTHER" id="PTHR21481:SF0">
    <property type="entry name" value="PROTEIN CLEC16A"/>
    <property type="match status" value="1"/>
</dbReference>
<dbReference type="Pfam" id="PF09758">
    <property type="entry name" value="FPL"/>
    <property type="match status" value="1"/>
</dbReference>
<feature type="domain" description="CLEC16A/TT9 C-terminal" evidence="4">
    <location>
        <begin position="384"/>
        <end position="636"/>
    </location>
</feature>
<dbReference type="GO" id="GO:0007034">
    <property type="term" value="P:vacuolar transport"/>
    <property type="evidence" value="ECO:0007669"/>
    <property type="project" value="TreeGrafter"/>
</dbReference>
<organism evidence="5 6">
    <name type="scientific">Cinara cedri</name>
    <dbReference type="NCBI Taxonomy" id="506608"/>
    <lineage>
        <taxon>Eukaryota</taxon>
        <taxon>Metazoa</taxon>
        <taxon>Ecdysozoa</taxon>
        <taxon>Arthropoda</taxon>
        <taxon>Hexapoda</taxon>
        <taxon>Insecta</taxon>
        <taxon>Pterygota</taxon>
        <taxon>Neoptera</taxon>
        <taxon>Paraneoptera</taxon>
        <taxon>Hemiptera</taxon>
        <taxon>Sternorrhyncha</taxon>
        <taxon>Aphidomorpha</taxon>
        <taxon>Aphidoidea</taxon>
        <taxon>Aphididae</taxon>
        <taxon>Lachninae</taxon>
        <taxon>Cinara</taxon>
    </lineage>
</organism>
<dbReference type="AlphaFoldDB" id="A0A5E4NQ67"/>
<protein>
    <submittedName>
        <fullName evidence="5">Uncharacterized protein</fullName>
    </submittedName>
</protein>
<sequence>MFRSRKLVKPENLHSLEYLKYIYTVLSKNQTVTDNNRTLLVESFRSMAEILIWGDQNNPTIFEYFLENNMFNYFLRILDQKCGNYVCVQLLQTLNIIFENIRNKTALYYLLSNNHVNSIIINKLDFSDEDVLAYYISFLKTLSFKLNLNTIHFFYNEATNDFPLYTEAIKFFNHPDSMVRTYVRTLTLNVYRVEDESMLQFIRDKTCAPYFANLVWFMGKHVLELDASARAKPVDVDTQKTIQDQYRVKLADLVSSHLDDLHYLNDILSSKVDILNEVLVDHLMDKLFVPYYIHSLAPPDKYIIVETEEFVDAVKQQPLMNVDICLFLLTQVFLIIHQTKLVTPLAKFLLGNNFSENYQVYHGSILKDEASALPENENEVKNDNESDILDLKSLTCMNITDEEKEILLSKNEADSARSQCLESIYSQLIIEKSDSSALFGICLLYALSENSGLSKEYYEGFLTPTLSEGCTPFVHCDERNELIDKLVNIITAISEPVCYVRSATLEMAITLLKKLTIYKEKTFISDDHIAVIYNAKEKILPLLRQFFKKEEMFLELFEDEYYEMHREKLNVQRLLSDSTLLLPPAHSPMTGIPLSKRLPCGDVERTRHFICAFLMIRKLLMTYEGKEETQLPLVDRTKCFVFDTPINLSKKDF</sequence>
<dbReference type="PANTHER" id="PTHR21481">
    <property type="entry name" value="PROTEIN CLEC16A"/>
    <property type="match status" value="1"/>
</dbReference>
<name>A0A5E4NQ67_9HEMI</name>
<evidence type="ECO:0000259" key="4">
    <source>
        <dbReference type="Pfam" id="PF19439"/>
    </source>
</evidence>
<evidence type="ECO:0000256" key="1">
    <source>
        <dbReference type="ARBA" id="ARBA00006441"/>
    </source>
</evidence>
<reference evidence="5 6" key="1">
    <citation type="submission" date="2019-08" db="EMBL/GenBank/DDBJ databases">
        <authorList>
            <person name="Alioto T."/>
            <person name="Alioto T."/>
            <person name="Gomez Garrido J."/>
        </authorList>
    </citation>
    <scope>NUCLEOTIDE SEQUENCE [LARGE SCALE GENOMIC DNA]</scope>
</reference>
<comment type="similarity">
    <text evidence="1">Belongs to the CLEC16A/gop-1 family.</text>
</comment>
<evidence type="ECO:0000313" key="6">
    <source>
        <dbReference type="Proteomes" id="UP000325440"/>
    </source>
</evidence>
<keyword evidence="2" id="KW-0072">Autophagy</keyword>
<dbReference type="InterPro" id="IPR045820">
    <property type="entry name" value="CLEC16A/TT9_C"/>
</dbReference>
<dbReference type="InterPro" id="IPR039272">
    <property type="entry name" value="CLEC16A/TT9"/>
</dbReference>
<dbReference type="Pfam" id="PF19439">
    <property type="entry name" value="CLEC16A_C"/>
    <property type="match status" value="2"/>
</dbReference>
<dbReference type="OrthoDB" id="294052at2759"/>
<gene>
    <name evidence="5" type="ORF">CINCED_3A005834</name>
</gene>
<evidence type="ECO:0000259" key="3">
    <source>
        <dbReference type="Pfam" id="PF09758"/>
    </source>
</evidence>
<dbReference type="GO" id="GO:0005794">
    <property type="term" value="C:Golgi apparatus"/>
    <property type="evidence" value="ECO:0007669"/>
    <property type="project" value="TreeGrafter"/>
</dbReference>
<dbReference type="GO" id="GO:0005770">
    <property type="term" value="C:late endosome"/>
    <property type="evidence" value="ECO:0007669"/>
    <property type="project" value="TreeGrafter"/>
</dbReference>
<keyword evidence="6" id="KW-1185">Reference proteome</keyword>
<evidence type="ECO:0000313" key="5">
    <source>
        <dbReference type="EMBL" id="VVC45430.1"/>
    </source>
</evidence>
<dbReference type="Proteomes" id="UP000325440">
    <property type="component" value="Unassembled WGS sequence"/>
</dbReference>
<dbReference type="EMBL" id="CABPRJ010002402">
    <property type="protein sequence ID" value="VVC45430.1"/>
    <property type="molecule type" value="Genomic_DNA"/>
</dbReference>
<feature type="domain" description="FPL" evidence="3">
    <location>
        <begin position="45"/>
        <end position="191"/>
    </location>
</feature>
<accession>A0A5E4NQ67</accession>
<dbReference type="GO" id="GO:0006914">
    <property type="term" value="P:autophagy"/>
    <property type="evidence" value="ECO:0007669"/>
    <property type="project" value="UniProtKB-KW"/>
</dbReference>
<dbReference type="InterPro" id="IPR019155">
    <property type="entry name" value="CLEC16A/TT9_N"/>
</dbReference>
<dbReference type="GO" id="GO:1901096">
    <property type="term" value="P:regulation of autophagosome maturation"/>
    <property type="evidence" value="ECO:0007669"/>
    <property type="project" value="TreeGrafter"/>
</dbReference>
<feature type="domain" description="CLEC16A/TT9 C-terminal" evidence="4">
    <location>
        <begin position="247"/>
        <end position="357"/>
    </location>
</feature>
<evidence type="ECO:0000256" key="2">
    <source>
        <dbReference type="ARBA" id="ARBA00023006"/>
    </source>
</evidence>
<dbReference type="GO" id="GO:0016197">
    <property type="term" value="P:endosomal transport"/>
    <property type="evidence" value="ECO:0007669"/>
    <property type="project" value="TreeGrafter"/>
</dbReference>